<dbReference type="Gene3D" id="3.90.730.10">
    <property type="entry name" value="Ribonuclease T2-like"/>
    <property type="match status" value="1"/>
</dbReference>
<gene>
    <name evidence="4" type="ORF">A5892_00825</name>
</gene>
<organism evidence="4 5">
    <name type="scientific">Halotalea alkalilenta</name>
    <dbReference type="NCBI Taxonomy" id="376489"/>
    <lineage>
        <taxon>Bacteria</taxon>
        <taxon>Pseudomonadati</taxon>
        <taxon>Pseudomonadota</taxon>
        <taxon>Gammaproteobacteria</taxon>
        <taxon>Oceanospirillales</taxon>
        <taxon>Halomonadaceae</taxon>
        <taxon>Halotalea</taxon>
    </lineage>
</organism>
<dbReference type="Proteomes" id="UP000077875">
    <property type="component" value="Chromosome"/>
</dbReference>
<feature type="signal peptide" evidence="3">
    <location>
        <begin position="1"/>
        <end position="25"/>
    </location>
</feature>
<protein>
    <submittedName>
        <fullName evidence="4">Uncharacterized protein</fullName>
    </submittedName>
</protein>
<dbReference type="InterPro" id="IPR018188">
    <property type="entry name" value="RNase_T2_His_AS_1"/>
</dbReference>
<dbReference type="RefSeq" id="WP_223302752.1">
    <property type="nucleotide sequence ID" value="NZ_CP015243.1"/>
</dbReference>
<dbReference type="SUPFAM" id="SSF55895">
    <property type="entry name" value="Ribonuclease Rh-like"/>
    <property type="match status" value="1"/>
</dbReference>
<proteinExistence type="inferred from homology"/>
<dbReference type="PROSITE" id="PS00530">
    <property type="entry name" value="RNASE_T2_1"/>
    <property type="match status" value="1"/>
</dbReference>
<evidence type="ECO:0000256" key="1">
    <source>
        <dbReference type="ARBA" id="ARBA00007469"/>
    </source>
</evidence>
<dbReference type="InterPro" id="IPR036430">
    <property type="entry name" value="RNase_T2-like_sf"/>
</dbReference>
<evidence type="ECO:0000256" key="2">
    <source>
        <dbReference type="RuleBase" id="RU004328"/>
    </source>
</evidence>
<comment type="similarity">
    <text evidence="1 2">Belongs to the RNase T2 family.</text>
</comment>
<keyword evidence="5" id="KW-1185">Reference proteome</keyword>
<name>A0A172YAE9_9GAMM</name>
<accession>A0A172YAE9</accession>
<dbReference type="InterPro" id="IPR001568">
    <property type="entry name" value="RNase_T2-like"/>
</dbReference>
<reference evidence="4 5" key="1">
    <citation type="submission" date="2016-04" db="EMBL/GenBank/DDBJ databases">
        <title>Complete Genome Sequence of Halotalea alkalilenta IHB B 13600.</title>
        <authorList>
            <person name="Swarnkar M.K."/>
            <person name="Sharma A."/>
            <person name="Kaushal K."/>
            <person name="Soni R."/>
            <person name="Rana S."/>
            <person name="Singh A.K."/>
            <person name="Gulati A."/>
        </authorList>
    </citation>
    <scope>NUCLEOTIDE SEQUENCE [LARGE SCALE GENOMIC DNA]</scope>
    <source>
        <strain evidence="4 5">IHB B 13600</strain>
    </source>
</reference>
<feature type="chain" id="PRO_5008004520" evidence="3">
    <location>
        <begin position="26"/>
        <end position="243"/>
    </location>
</feature>
<dbReference type="KEGG" id="haa:A5892_00825"/>
<dbReference type="GO" id="GO:0033897">
    <property type="term" value="F:ribonuclease T2 activity"/>
    <property type="evidence" value="ECO:0007669"/>
    <property type="project" value="InterPro"/>
</dbReference>
<evidence type="ECO:0000313" key="4">
    <source>
        <dbReference type="EMBL" id="ANF56184.1"/>
    </source>
</evidence>
<sequence>MRAMLARVAALAVLALWASSGAAQAALSLEEVDDYVLALTWHPGFCAGAGQGRDECRDGDAGPLVLHGLWPGLPATLARDGVGRGEWNREGCFRFAPERSGPFCSIEPLILDRALELELERVMPGERSCLDRYQFAKHASCFDISPERYFTQAVSLFEEVERSRFAAWLFDHRGEAVGRNALIQAFRDAFGADGRALMLVCDRADNLTELRIGLDARKIDEFPASASFSRLGTGRCGGRITLR</sequence>
<dbReference type="GO" id="GO:0003723">
    <property type="term" value="F:RNA binding"/>
    <property type="evidence" value="ECO:0007669"/>
    <property type="project" value="InterPro"/>
</dbReference>
<dbReference type="Pfam" id="PF00445">
    <property type="entry name" value="Ribonuclease_T2"/>
    <property type="match status" value="1"/>
</dbReference>
<dbReference type="STRING" id="376489.A5892_00825"/>
<dbReference type="AlphaFoldDB" id="A0A172YAE9"/>
<dbReference type="EMBL" id="CP015243">
    <property type="protein sequence ID" value="ANF56184.1"/>
    <property type="molecule type" value="Genomic_DNA"/>
</dbReference>
<evidence type="ECO:0000313" key="5">
    <source>
        <dbReference type="Proteomes" id="UP000077875"/>
    </source>
</evidence>
<evidence type="ECO:0000256" key="3">
    <source>
        <dbReference type="SAM" id="SignalP"/>
    </source>
</evidence>
<keyword evidence="3" id="KW-0732">Signal</keyword>